<dbReference type="EMBL" id="AZGF01000020">
    <property type="protein sequence ID" value="KRM11340.1"/>
    <property type="molecule type" value="Genomic_DNA"/>
</dbReference>
<comment type="similarity">
    <text evidence="2">Belongs to the acyltransferase 3 family.</text>
</comment>
<accession>A0A0R1WAG9</accession>
<evidence type="ECO:0000256" key="7">
    <source>
        <dbReference type="SAM" id="Phobius"/>
    </source>
</evidence>
<dbReference type="GO" id="GO:0009246">
    <property type="term" value="P:enterobacterial common antigen biosynthetic process"/>
    <property type="evidence" value="ECO:0007669"/>
    <property type="project" value="TreeGrafter"/>
</dbReference>
<dbReference type="InterPro" id="IPR002656">
    <property type="entry name" value="Acyl_transf_3_dom"/>
</dbReference>
<evidence type="ECO:0000256" key="1">
    <source>
        <dbReference type="ARBA" id="ARBA00004651"/>
    </source>
</evidence>
<dbReference type="RefSeq" id="WP_010623228.1">
    <property type="nucleotide sequence ID" value="NZ_AZGF01000020.1"/>
</dbReference>
<feature type="transmembrane region" description="Helical" evidence="7">
    <location>
        <begin position="306"/>
        <end position="330"/>
    </location>
</feature>
<dbReference type="PANTHER" id="PTHR40074:SF2">
    <property type="entry name" value="O-ACETYLTRANSFERASE WECH"/>
    <property type="match status" value="1"/>
</dbReference>
<keyword evidence="5 7" id="KW-1133">Transmembrane helix</keyword>
<dbReference type="PANTHER" id="PTHR40074">
    <property type="entry name" value="O-ACETYLTRANSFERASE WECH"/>
    <property type="match status" value="1"/>
</dbReference>
<proteinExistence type="inferred from homology"/>
<keyword evidence="3" id="KW-1003">Cell membrane</keyword>
<evidence type="ECO:0000256" key="4">
    <source>
        <dbReference type="ARBA" id="ARBA00022692"/>
    </source>
</evidence>
<evidence type="ECO:0000313" key="10">
    <source>
        <dbReference type="Proteomes" id="UP000051820"/>
    </source>
</evidence>
<dbReference type="eggNOG" id="COG1835">
    <property type="taxonomic scope" value="Bacteria"/>
</dbReference>
<keyword evidence="9" id="KW-0012">Acyltransferase</keyword>
<feature type="domain" description="Acyltransferase 3" evidence="8">
    <location>
        <begin position="15"/>
        <end position="354"/>
    </location>
</feature>
<feature type="transmembrane region" description="Helical" evidence="7">
    <location>
        <begin position="164"/>
        <end position="188"/>
    </location>
</feature>
<feature type="transmembrane region" description="Helical" evidence="7">
    <location>
        <begin position="237"/>
        <end position="255"/>
    </location>
</feature>
<comment type="caution">
    <text evidence="9">The sequence shown here is derived from an EMBL/GenBank/DDBJ whole genome shotgun (WGS) entry which is preliminary data.</text>
</comment>
<dbReference type="GO" id="GO:0016413">
    <property type="term" value="F:O-acetyltransferase activity"/>
    <property type="evidence" value="ECO:0007669"/>
    <property type="project" value="TreeGrafter"/>
</dbReference>
<name>A0A0R1WAG9_9LACO</name>
<feature type="transmembrane region" description="Helical" evidence="7">
    <location>
        <begin position="52"/>
        <end position="74"/>
    </location>
</feature>
<dbReference type="PATRIC" id="fig|1423807.3.peg.941"/>
<comment type="subcellular location">
    <subcellularLocation>
        <location evidence="1">Cell membrane</location>
        <topology evidence="1">Multi-pass membrane protein</topology>
    </subcellularLocation>
</comment>
<evidence type="ECO:0000259" key="8">
    <source>
        <dbReference type="Pfam" id="PF01757"/>
    </source>
</evidence>
<dbReference type="Proteomes" id="UP000051820">
    <property type="component" value="Unassembled WGS sequence"/>
</dbReference>
<keyword evidence="4 7" id="KW-0812">Transmembrane</keyword>
<organism evidence="9 10">
    <name type="scientific">Paucilactobacillus suebicus DSM 5007 = KCTC 3549</name>
    <dbReference type="NCBI Taxonomy" id="1423807"/>
    <lineage>
        <taxon>Bacteria</taxon>
        <taxon>Bacillati</taxon>
        <taxon>Bacillota</taxon>
        <taxon>Bacilli</taxon>
        <taxon>Lactobacillales</taxon>
        <taxon>Lactobacillaceae</taxon>
        <taxon>Paucilactobacillus</taxon>
    </lineage>
</organism>
<evidence type="ECO:0000256" key="2">
    <source>
        <dbReference type="ARBA" id="ARBA00007400"/>
    </source>
</evidence>
<feature type="transmembrane region" description="Helical" evidence="7">
    <location>
        <begin position="95"/>
        <end position="117"/>
    </location>
</feature>
<dbReference type="AlphaFoldDB" id="A0A0R1WAG9"/>
<reference evidence="9 10" key="1">
    <citation type="journal article" date="2015" name="Genome Announc.">
        <title>Expanding the biotechnology potential of lactobacilli through comparative genomics of 213 strains and associated genera.</title>
        <authorList>
            <person name="Sun Z."/>
            <person name="Harris H.M."/>
            <person name="McCann A."/>
            <person name="Guo C."/>
            <person name="Argimon S."/>
            <person name="Zhang W."/>
            <person name="Yang X."/>
            <person name="Jeffery I.B."/>
            <person name="Cooney J.C."/>
            <person name="Kagawa T.F."/>
            <person name="Liu W."/>
            <person name="Song Y."/>
            <person name="Salvetti E."/>
            <person name="Wrobel A."/>
            <person name="Rasinkangas P."/>
            <person name="Parkhill J."/>
            <person name="Rea M.C."/>
            <person name="O'Sullivan O."/>
            <person name="Ritari J."/>
            <person name="Douillard F.P."/>
            <person name="Paul Ross R."/>
            <person name="Yang R."/>
            <person name="Briner A.E."/>
            <person name="Felis G.E."/>
            <person name="de Vos W.M."/>
            <person name="Barrangou R."/>
            <person name="Klaenhammer T.R."/>
            <person name="Caufield P.W."/>
            <person name="Cui Y."/>
            <person name="Zhang H."/>
            <person name="O'Toole P.W."/>
        </authorList>
    </citation>
    <scope>NUCLEOTIDE SEQUENCE [LARGE SCALE GENOMIC DNA]</scope>
    <source>
        <strain evidence="9 10">DSM 5007</strain>
    </source>
</reference>
<gene>
    <name evidence="9" type="ORF">FD16_GL000929</name>
</gene>
<feature type="transmembrane region" description="Helical" evidence="7">
    <location>
        <begin position="137"/>
        <end position="157"/>
    </location>
</feature>
<dbReference type="Pfam" id="PF01757">
    <property type="entry name" value="Acyl_transf_3"/>
    <property type="match status" value="1"/>
</dbReference>
<protein>
    <submittedName>
        <fullName evidence="9">Acyltransferase</fullName>
    </submittedName>
</protein>
<evidence type="ECO:0000256" key="6">
    <source>
        <dbReference type="ARBA" id="ARBA00023136"/>
    </source>
</evidence>
<evidence type="ECO:0000256" key="5">
    <source>
        <dbReference type="ARBA" id="ARBA00022989"/>
    </source>
</evidence>
<keyword evidence="9" id="KW-0808">Transferase</keyword>
<evidence type="ECO:0000256" key="3">
    <source>
        <dbReference type="ARBA" id="ARBA00022475"/>
    </source>
</evidence>
<feature type="transmembrane region" description="Helical" evidence="7">
    <location>
        <begin position="208"/>
        <end position="225"/>
    </location>
</feature>
<sequence>MKVLQKRTNSPYLLEFDLMRLLLIMGVLFTHTETTMGNATDPSSWSRMVFSYSHLMLHFTRMGFVFITGFVLTWNYSRRRFNWLNFWQKRYVRIGIPYVFWITVYLAGIMLIKTSRINSANYFHNWLSTILNGSQFYMYYLVLAALLYLIFPIFIWVYDRLAKYHALILIASFVLQMVLVYIAKYVSLAANVHPMLSVIYYHYGNDPLLYQLYFIMGATIAYHYKTLVPLIDHFKKSITLVAVLLSFSTIGLYWFNIHVLRFSHHKSESIHQPLVMLMDVMMITALFALSHWLVPRVKYLNQIHFSGQMTFGIYLTQTIFLTGLAGLLRLTDWPSWVYLVTMPLAFALVFSVAYGFVAILSKGRLTRLLVGLKLENKNKMKKSY</sequence>
<dbReference type="GO" id="GO:0005886">
    <property type="term" value="C:plasma membrane"/>
    <property type="evidence" value="ECO:0007669"/>
    <property type="project" value="UniProtKB-SubCell"/>
</dbReference>
<evidence type="ECO:0000313" key="9">
    <source>
        <dbReference type="EMBL" id="KRM11340.1"/>
    </source>
</evidence>
<feature type="transmembrane region" description="Helical" evidence="7">
    <location>
        <begin position="336"/>
        <end position="360"/>
    </location>
</feature>
<dbReference type="STRING" id="1423807.FD16_GL000929"/>
<feature type="transmembrane region" description="Helical" evidence="7">
    <location>
        <begin position="12"/>
        <end position="32"/>
    </location>
</feature>
<feature type="transmembrane region" description="Helical" evidence="7">
    <location>
        <begin position="275"/>
        <end position="294"/>
    </location>
</feature>
<keyword evidence="6 7" id="KW-0472">Membrane</keyword>
<keyword evidence="10" id="KW-1185">Reference proteome</keyword>